<keyword evidence="1" id="KW-1133">Transmembrane helix</keyword>
<reference evidence="2 3" key="1">
    <citation type="journal article" date="2016" name="Plant Pathol.">
        <title>Genetic characterization of strains named as Xanthomonas axonopodis pv. dieffenbachiae leads to a taxonomic revision of the X. axonopodis species complex.</title>
        <authorList>
            <person name="Constantin E.C."/>
            <person name="Cleenwerck I."/>
            <person name="Maes M."/>
            <person name="Baeyen S."/>
            <person name="Van Malderghem C."/>
            <person name="De Vos P."/>
            <person name="Cottyn B."/>
        </authorList>
    </citation>
    <scope>NUCLEOTIDE SEQUENCE [LARGE SCALE GENOMIC DNA]</scope>
    <source>
        <strain evidence="2 3">LMG 25940</strain>
    </source>
</reference>
<feature type="transmembrane region" description="Helical" evidence="1">
    <location>
        <begin position="399"/>
        <end position="419"/>
    </location>
</feature>
<reference evidence="2 3" key="2">
    <citation type="journal article" date="2017" name="Plant Pathol.">
        <title>Pathogenicity and virulence gene content of Xanthomonas strains infecting Araceae, formerly known as Xanthomonas axonopodis pv. dieffenbachiae.</title>
        <authorList>
            <person name="Constantin E.C."/>
            <person name="Haegeman A."/>
            <person name="Van Vaerenbergh J."/>
            <person name="Baeyen S."/>
            <person name="Van Malderghem C."/>
            <person name="Maes M."/>
            <person name="Cottyn B."/>
        </authorList>
    </citation>
    <scope>NUCLEOTIDE SEQUENCE [LARGE SCALE GENOMIC DNA]</scope>
    <source>
        <strain evidence="2 3">LMG 25940</strain>
    </source>
</reference>
<name>A0A1V9H5T3_9XANT</name>
<feature type="transmembrane region" description="Helical" evidence="1">
    <location>
        <begin position="200"/>
        <end position="222"/>
    </location>
</feature>
<dbReference type="Proteomes" id="UP000050546">
    <property type="component" value="Unassembled WGS sequence"/>
</dbReference>
<sequence length="494" mass="54283">MIPSEPFDGTSKVVETWHVVIAFVVFSLLFAAYSHLIGLNMTPFRAESGLFIAQAWSHGDHFDFIKPLLTHARNGHYTPVFFILEFVQAGWFGADEQYWFIRQMLVLGLLSTSLYLLSHSALALTSLHPRACAVIAGLVAMAFVVQPTVLELTTWPFMAAQLLCLACGAMATSNLLNAIRTNHIKPLYWALAWGYASMHLFGVGFTISVTVIVATIVCTWALRLPAKAYAAAAVSTIVTLMQAAIMAQSTEQATGERTINLGDHVIRMGALYMGSLQGGARSLWANGRFPWPNPDTYATDAAYGYALLLAIVATSIALLWKGRQEQKPLLVAYGLLSGTFAFSLGLYCALIVVRLQYSPGNTAINPFLFGTRYLIFPAFFIFMLSPLLLIPLAKSLGNWAILPVSAIGGGAAVATYVFFTTVTTLWPIFATPFSEKWSKVVEDARVQLKTSGFIQDRPLLELDPEFHAELHQFSGLLENELGCRDCVKFQDQDK</sequence>
<feature type="transmembrane region" description="Helical" evidence="1">
    <location>
        <begin position="373"/>
        <end position="392"/>
    </location>
</feature>
<comment type="caution">
    <text evidence="2">The sequence shown here is derived from an EMBL/GenBank/DDBJ whole genome shotgun (WGS) entry which is preliminary data.</text>
</comment>
<protein>
    <submittedName>
        <fullName evidence="2">Uncharacterized protein</fullName>
    </submittedName>
</protein>
<dbReference type="EMBL" id="JPYI02000075">
    <property type="protein sequence ID" value="OQP78303.1"/>
    <property type="molecule type" value="Genomic_DNA"/>
</dbReference>
<proteinExistence type="predicted"/>
<feature type="transmembrane region" description="Helical" evidence="1">
    <location>
        <begin position="130"/>
        <end position="149"/>
    </location>
</feature>
<accession>A0A1V9H5T3</accession>
<dbReference type="STRING" id="1437877.GCA_001564415_00163"/>
<evidence type="ECO:0000313" key="3">
    <source>
        <dbReference type="Proteomes" id="UP000050546"/>
    </source>
</evidence>
<feature type="transmembrane region" description="Helical" evidence="1">
    <location>
        <begin position="76"/>
        <end position="94"/>
    </location>
</feature>
<dbReference type="GeneID" id="93992699"/>
<organism evidence="2 3">
    <name type="scientific">Xanthomonas phaseoli pv. dieffenbachiae</name>
    <dbReference type="NCBI Taxonomy" id="92828"/>
    <lineage>
        <taxon>Bacteria</taxon>
        <taxon>Pseudomonadati</taxon>
        <taxon>Pseudomonadota</taxon>
        <taxon>Gammaproteobacteria</taxon>
        <taxon>Lysobacterales</taxon>
        <taxon>Lysobacteraceae</taxon>
        <taxon>Xanthomonas</taxon>
    </lineage>
</organism>
<feature type="transmembrane region" description="Helical" evidence="1">
    <location>
        <begin position="332"/>
        <end position="353"/>
    </location>
</feature>
<dbReference type="AlphaFoldDB" id="A0A1V9H5T3"/>
<evidence type="ECO:0000256" key="1">
    <source>
        <dbReference type="SAM" id="Phobius"/>
    </source>
</evidence>
<feature type="transmembrane region" description="Helical" evidence="1">
    <location>
        <begin position="100"/>
        <end position="118"/>
    </location>
</feature>
<evidence type="ECO:0000313" key="2">
    <source>
        <dbReference type="EMBL" id="OQP78303.1"/>
    </source>
</evidence>
<keyword evidence="1" id="KW-0472">Membrane</keyword>
<gene>
    <name evidence="2" type="ORF">IM53_011980</name>
</gene>
<dbReference type="RefSeq" id="WP_057679561.1">
    <property type="nucleotide sequence ID" value="NZ_CP041380.1"/>
</dbReference>
<feature type="transmembrane region" description="Helical" evidence="1">
    <location>
        <begin position="303"/>
        <end position="320"/>
    </location>
</feature>
<keyword evidence="1" id="KW-0812">Transmembrane</keyword>
<feature type="transmembrane region" description="Helical" evidence="1">
    <location>
        <begin position="155"/>
        <end position="179"/>
    </location>
</feature>
<feature type="transmembrane region" description="Helical" evidence="1">
    <location>
        <begin position="16"/>
        <end position="36"/>
    </location>
</feature>